<sequence>MPVELNVLTGEAEGSDVGRISDLMDIAGLARTLNIAPSMIEWLLQHNSSQLPEVTEQGAFGPLWSRGVILQWSAERRS</sequence>
<evidence type="ECO:0000313" key="2">
    <source>
        <dbReference type="Proteomes" id="UP000233293"/>
    </source>
</evidence>
<name>A0A2N3PNN1_9PROT</name>
<proteinExistence type="predicted"/>
<keyword evidence="2" id="KW-1185">Reference proteome</keyword>
<accession>A0A2N3PNN1</accession>
<reference evidence="2" key="1">
    <citation type="submission" date="2017-12" db="EMBL/GenBank/DDBJ databases">
        <title>Draft genome sequence of Telmatospirillum siberiense 26-4b1T, an acidotolerant peatland alphaproteobacterium potentially involved in sulfur cycling.</title>
        <authorList>
            <person name="Hausmann B."/>
            <person name="Pjevac P."/>
            <person name="Schreck K."/>
            <person name="Herbold C.W."/>
            <person name="Daims H."/>
            <person name="Wagner M."/>
            <person name="Pester M."/>
            <person name="Loy A."/>
        </authorList>
    </citation>
    <scope>NUCLEOTIDE SEQUENCE [LARGE SCALE GENOMIC DNA]</scope>
    <source>
        <strain evidence="2">26-4b1</strain>
    </source>
</reference>
<evidence type="ECO:0000313" key="1">
    <source>
        <dbReference type="EMBL" id="PKU22004.1"/>
    </source>
</evidence>
<gene>
    <name evidence="1" type="ORF">CWS72_24170</name>
</gene>
<protein>
    <recommendedName>
        <fullName evidence="3">DNA-binding protein</fullName>
    </recommendedName>
</protein>
<dbReference type="Proteomes" id="UP000233293">
    <property type="component" value="Unassembled WGS sequence"/>
</dbReference>
<dbReference type="EMBL" id="PIUM01000040">
    <property type="protein sequence ID" value="PKU22004.1"/>
    <property type="molecule type" value="Genomic_DNA"/>
</dbReference>
<organism evidence="1 2">
    <name type="scientific">Telmatospirillum siberiense</name>
    <dbReference type="NCBI Taxonomy" id="382514"/>
    <lineage>
        <taxon>Bacteria</taxon>
        <taxon>Pseudomonadati</taxon>
        <taxon>Pseudomonadota</taxon>
        <taxon>Alphaproteobacteria</taxon>
        <taxon>Rhodospirillales</taxon>
        <taxon>Rhodospirillaceae</taxon>
        <taxon>Telmatospirillum</taxon>
    </lineage>
</organism>
<comment type="caution">
    <text evidence="1">The sequence shown here is derived from an EMBL/GenBank/DDBJ whole genome shotgun (WGS) entry which is preliminary data.</text>
</comment>
<evidence type="ECO:0008006" key="3">
    <source>
        <dbReference type="Google" id="ProtNLM"/>
    </source>
</evidence>
<dbReference type="AlphaFoldDB" id="A0A2N3PNN1"/>